<sequence length="89" mass="9479">MYSIFILSILLFWREGNAGLVKREAPGGYGGGGGGYGGKVNTTAMVDPGKEKAKQFDMLIDAFDPIITGVQNLVIMGLQFSSQVMSLFG</sequence>
<keyword evidence="3" id="KW-1185">Reference proteome</keyword>
<evidence type="ECO:0000256" key="1">
    <source>
        <dbReference type="SAM" id="SignalP"/>
    </source>
</evidence>
<protein>
    <recommendedName>
        <fullName evidence="4">Glycine-rich protein</fullName>
    </recommendedName>
</protein>
<feature type="signal peptide" evidence="1">
    <location>
        <begin position="1"/>
        <end position="18"/>
    </location>
</feature>
<proteinExistence type="predicted"/>
<organism evidence="2 3">
    <name type="scientific">Allacma fusca</name>
    <dbReference type="NCBI Taxonomy" id="39272"/>
    <lineage>
        <taxon>Eukaryota</taxon>
        <taxon>Metazoa</taxon>
        <taxon>Ecdysozoa</taxon>
        <taxon>Arthropoda</taxon>
        <taxon>Hexapoda</taxon>
        <taxon>Collembola</taxon>
        <taxon>Symphypleona</taxon>
        <taxon>Sminthuridae</taxon>
        <taxon>Allacma</taxon>
    </lineage>
</organism>
<feature type="chain" id="PRO_5035208493" description="Glycine-rich protein" evidence="1">
    <location>
        <begin position="19"/>
        <end position="89"/>
    </location>
</feature>
<keyword evidence="1" id="KW-0732">Signal</keyword>
<comment type="caution">
    <text evidence="2">The sequence shown here is derived from an EMBL/GenBank/DDBJ whole genome shotgun (WGS) entry which is preliminary data.</text>
</comment>
<accession>A0A8J2Q2T8</accession>
<name>A0A8J2Q2T8_9HEXA</name>
<evidence type="ECO:0000313" key="3">
    <source>
        <dbReference type="Proteomes" id="UP000708208"/>
    </source>
</evidence>
<dbReference type="EMBL" id="CAJVCH010559510">
    <property type="protein sequence ID" value="CAG7831241.1"/>
    <property type="molecule type" value="Genomic_DNA"/>
</dbReference>
<reference evidence="2" key="1">
    <citation type="submission" date="2021-06" db="EMBL/GenBank/DDBJ databases">
        <authorList>
            <person name="Hodson N. C."/>
            <person name="Mongue J. A."/>
            <person name="Jaron S. K."/>
        </authorList>
    </citation>
    <scope>NUCLEOTIDE SEQUENCE</scope>
</reference>
<evidence type="ECO:0008006" key="4">
    <source>
        <dbReference type="Google" id="ProtNLM"/>
    </source>
</evidence>
<gene>
    <name evidence="2" type="ORF">AFUS01_LOCUS40994</name>
</gene>
<dbReference type="Proteomes" id="UP000708208">
    <property type="component" value="Unassembled WGS sequence"/>
</dbReference>
<dbReference type="AlphaFoldDB" id="A0A8J2Q2T8"/>
<evidence type="ECO:0000313" key="2">
    <source>
        <dbReference type="EMBL" id="CAG7831241.1"/>
    </source>
</evidence>